<dbReference type="EMBL" id="DNWC01000007">
    <property type="protein sequence ID" value="HBJ07425.1"/>
    <property type="molecule type" value="Genomic_DNA"/>
</dbReference>
<dbReference type="Gene3D" id="3.20.20.370">
    <property type="entry name" value="Glycoside hydrolase/deacetylase"/>
    <property type="match status" value="1"/>
</dbReference>
<evidence type="ECO:0000259" key="3">
    <source>
        <dbReference type="PROSITE" id="PS51677"/>
    </source>
</evidence>
<protein>
    <submittedName>
        <fullName evidence="4">Chitin deacetylase</fullName>
    </submittedName>
</protein>
<dbReference type="AlphaFoldDB" id="A0A354LYT6"/>
<organism evidence="4 5">
    <name type="scientific">Coprobacter fastidiosus</name>
    <dbReference type="NCBI Taxonomy" id="1099853"/>
    <lineage>
        <taxon>Bacteria</taxon>
        <taxon>Pseudomonadati</taxon>
        <taxon>Bacteroidota</taxon>
        <taxon>Bacteroidia</taxon>
        <taxon>Bacteroidales</taxon>
        <taxon>Barnesiellaceae</taxon>
        <taxon>Coprobacter</taxon>
    </lineage>
</organism>
<dbReference type="Pfam" id="PF01522">
    <property type="entry name" value="Polysacc_deac_1"/>
    <property type="match status" value="1"/>
</dbReference>
<sequence>MKNFNFSLFLSLFFLIILLPESVDAKRINKKVDEQGVDMPKVRIASFKGDKACAISYTFDDALRDQSILAAPMLEKYGFRGTFWAIPSMVPETEEEILTNSKKKWGGITWKRLKEMSDNGHEISNHGWSHKNLVNLKSEQEIRAEIEKADSLILLKIGKKPRTFCYPYNAFNDQVLAIAMENRVDTRTRCSGWGYRTTTQWMNNWADGLIKKGEWGIPMIHAIIDGFDAFPSADVLDNHMAYVKSKEDRIWVGTFLEIASYVKESENVRLSVTPRKSGLICKTEMTLDKKLFTEPLTLVIEITGVTSIKATQKGKKLPATIASDKICIDFMPGDSPVKIRWKK</sequence>
<dbReference type="CDD" id="cd10918">
    <property type="entry name" value="CE4_NodB_like_5s_6s"/>
    <property type="match status" value="1"/>
</dbReference>
<dbReference type="InterPro" id="IPR002509">
    <property type="entry name" value="NODB_dom"/>
</dbReference>
<dbReference type="InterPro" id="IPR051398">
    <property type="entry name" value="Polysacch_Deacetylase"/>
</dbReference>
<evidence type="ECO:0000313" key="4">
    <source>
        <dbReference type="EMBL" id="HBJ07425.1"/>
    </source>
</evidence>
<feature type="domain" description="NodB homology" evidence="3">
    <location>
        <begin position="53"/>
        <end position="253"/>
    </location>
</feature>
<dbReference type="GO" id="GO:0005576">
    <property type="term" value="C:extracellular region"/>
    <property type="evidence" value="ECO:0007669"/>
    <property type="project" value="UniProtKB-SubCell"/>
</dbReference>
<keyword evidence="2" id="KW-0732">Signal</keyword>
<dbReference type="PANTHER" id="PTHR34216">
    <property type="match status" value="1"/>
</dbReference>
<dbReference type="InterPro" id="IPR011330">
    <property type="entry name" value="Glyco_hydro/deAcase_b/a-brl"/>
</dbReference>
<comment type="caution">
    <text evidence="4">The sequence shown here is derived from an EMBL/GenBank/DDBJ whole genome shotgun (WGS) entry which is preliminary data.</text>
</comment>
<dbReference type="PANTHER" id="PTHR34216:SF3">
    <property type="entry name" value="POLY-BETA-1,6-N-ACETYL-D-GLUCOSAMINE N-DEACETYLASE"/>
    <property type="match status" value="1"/>
</dbReference>
<evidence type="ECO:0000256" key="2">
    <source>
        <dbReference type="ARBA" id="ARBA00022729"/>
    </source>
</evidence>
<dbReference type="GO" id="GO:0005975">
    <property type="term" value="P:carbohydrate metabolic process"/>
    <property type="evidence" value="ECO:0007669"/>
    <property type="project" value="InterPro"/>
</dbReference>
<dbReference type="SUPFAM" id="SSF88713">
    <property type="entry name" value="Glycoside hydrolase/deacetylase"/>
    <property type="match status" value="1"/>
</dbReference>
<dbReference type="Proteomes" id="UP000262954">
    <property type="component" value="Unassembled WGS sequence"/>
</dbReference>
<accession>A0A354LYT6</accession>
<dbReference type="PROSITE" id="PS51677">
    <property type="entry name" value="NODB"/>
    <property type="match status" value="1"/>
</dbReference>
<evidence type="ECO:0000256" key="1">
    <source>
        <dbReference type="ARBA" id="ARBA00004613"/>
    </source>
</evidence>
<gene>
    <name evidence="4" type="ORF">DDY73_00315</name>
</gene>
<dbReference type="GO" id="GO:0016810">
    <property type="term" value="F:hydrolase activity, acting on carbon-nitrogen (but not peptide) bonds"/>
    <property type="evidence" value="ECO:0007669"/>
    <property type="project" value="InterPro"/>
</dbReference>
<comment type="subcellular location">
    <subcellularLocation>
        <location evidence="1">Secreted</location>
    </subcellularLocation>
</comment>
<proteinExistence type="predicted"/>
<evidence type="ECO:0000313" key="5">
    <source>
        <dbReference type="Proteomes" id="UP000262954"/>
    </source>
</evidence>
<reference evidence="4 5" key="1">
    <citation type="journal article" date="2018" name="Nat. Biotechnol.">
        <title>A standardized bacterial taxonomy based on genome phylogeny substantially revises the tree of life.</title>
        <authorList>
            <person name="Parks D.H."/>
            <person name="Chuvochina M."/>
            <person name="Waite D.W."/>
            <person name="Rinke C."/>
            <person name="Skarshewski A."/>
            <person name="Chaumeil P.A."/>
            <person name="Hugenholtz P."/>
        </authorList>
    </citation>
    <scope>NUCLEOTIDE SEQUENCE [LARGE SCALE GENOMIC DNA]</scope>
    <source>
        <strain evidence="4">UBA11482</strain>
    </source>
</reference>
<name>A0A354LYT6_9BACT</name>